<organism evidence="2 3">
    <name type="scientific">Scophthalmus maximus</name>
    <name type="common">Turbot</name>
    <name type="synonym">Psetta maxima</name>
    <dbReference type="NCBI Taxonomy" id="52904"/>
    <lineage>
        <taxon>Eukaryota</taxon>
        <taxon>Metazoa</taxon>
        <taxon>Chordata</taxon>
        <taxon>Craniata</taxon>
        <taxon>Vertebrata</taxon>
        <taxon>Euteleostomi</taxon>
        <taxon>Actinopterygii</taxon>
        <taxon>Neopterygii</taxon>
        <taxon>Teleostei</taxon>
        <taxon>Neoteleostei</taxon>
        <taxon>Acanthomorphata</taxon>
        <taxon>Carangaria</taxon>
        <taxon>Pleuronectiformes</taxon>
        <taxon>Pleuronectoidei</taxon>
        <taxon>Scophthalmidae</taxon>
        <taxon>Scophthalmus</taxon>
    </lineage>
</organism>
<proteinExistence type="predicted"/>
<evidence type="ECO:0000313" key="2">
    <source>
        <dbReference type="EMBL" id="KAF0023827.1"/>
    </source>
</evidence>
<reference evidence="2 3" key="1">
    <citation type="submission" date="2019-06" db="EMBL/GenBank/DDBJ databases">
        <title>Draft genomes of female and male turbot (Scophthalmus maximus).</title>
        <authorList>
            <person name="Xu H."/>
            <person name="Xu X.-W."/>
            <person name="Shao C."/>
            <person name="Chen S."/>
        </authorList>
    </citation>
    <scope>NUCLEOTIDE SEQUENCE [LARGE SCALE GENOMIC DNA]</scope>
    <source>
        <strain evidence="2">Ysfricsl-2016a</strain>
        <tissue evidence="2">Blood</tissue>
    </source>
</reference>
<dbReference type="AlphaFoldDB" id="A0A6A4RU40"/>
<comment type="caution">
    <text evidence="2">The sequence shown here is derived from an EMBL/GenBank/DDBJ whole genome shotgun (WGS) entry which is preliminary data.</text>
</comment>
<gene>
    <name evidence="2" type="ORF">F2P81_024457</name>
</gene>
<protein>
    <submittedName>
        <fullName evidence="2">Uncharacterized protein</fullName>
    </submittedName>
</protein>
<evidence type="ECO:0000313" key="3">
    <source>
        <dbReference type="Proteomes" id="UP000438429"/>
    </source>
</evidence>
<dbReference type="Proteomes" id="UP000438429">
    <property type="component" value="Unassembled WGS sequence"/>
</dbReference>
<evidence type="ECO:0000256" key="1">
    <source>
        <dbReference type="SAM" id="MobiDB-lite"/>
    </source>
</evidence>
<dbReference type="EMBL" id="VEVO01000022">
    <property type="protein sequence ID" value="KAF0023827.1"/>
    <property type="molecule type" value="Genomic_DNA"/>
</dbReference>
<sequence length="109" mass="12122">MSFAPGVNRERSASAPRFRGRRCRAKTQEAVALRLVADIAGIFSEFIPIDIVNVLFFADVNGFDVEAPRAFSLHVYLKQAALQIVADPKKSEYIIHPREHDAPKCEGPV</sequence>
<accession>A0A6A4RU40</accession>
<feature type="region of interest" description="Disordered" evidence="1">
    <location>
        <begin position="1"/>
        <end position="20"/>
    </location>
</feature>
<name>A0A6A4RU40_SCOMX</name>